<feature type="compositionally biased region" description="Polar residues" evidence="1">
    <location>
        <begin position="384"/>
        <end position="399"/>
    </location>
</feature>
<feature type="compositionally biased region" description="Polar residues" evidence="1">
    <location>
        <begin position="127"/>
        <end position="139"/>
    </location>
</feature>
<feature type="compositionally biased region" description="Basic and acidic residues" evidence="1">
    <location>
        <begin position="595"/>
        <end position="610"/>
    </location>
</feature>
<feature type="compositionally biased region" description="Polar residues" evidence="1">
    <location>
        <begin position="215"/>
        <end position="229"/>
    </location>
</feature>
<reference evidence="2" key="1">
    <citation type="submission" date="2020-11" db="EMBL/GenBank/DDBJ databases">
        <authorList>
            <consortium name="DOE Joint Genome Institute"/>
            <person name="Ahrendt S."/>
            <person name="Riley R."/>
            <person name="Andreopoulos W."/>
            <person name="Labutti K."/>
            <person name="Pangilinan J."/>
            <person name="Ruiz-Duenas F.J."/>
            <person name="Barrasa J.M."/>
            <person name="Sanchez-Garcia M."/>
            <person name="Camarero S."/>
            <person name="Miyauchi S."/>
            <person name="Serrano A."/>
            <person name="Linde D."/>
            <person name="Babiker R."/>
            <person name="Drula E."/>
            <person name="Ayuso-Fernandez I."/>
            <person name="Pacheco R."/>
            <person name="Padilla G."/>
            <person name="Ferreira P."/>
            <person name="Barriuso J."/>
            <person name="Kellner H."/>
            <person name="Castanera R."/>
            <person name="Alfaro M."/>
            <person name="Ramirez L."/>
            <person name="Pisabarro A.G."/>
            <person name="Kuo A."/>
            <person name="Tritt A."/>
            <person name="Lipzen A."/>
            <person name="He G."/>
            <person name="Yan M."/>
            <person name="Ng V."/>
            <person name="Cullen D."/>
            <person name="Martin F."/>
            <person name="Rosso M.-N."/>
            <person name="Henrissat B."/>
            <person name="Hibbett D."/>
            <person name="Martinez A.T."/>
            <person name="Grigoriev I.V."/>
        </authorList>
    </citation>
    <scope>NUCLEOTIDE SEQUENCE</scope>
    <source>
        <strain evidence="2">CBS 247.69</strain>
    </source>
</reference>
<keyword evidence="3" id="KW-1185">Reference proteome</keyword>
<feature type="compositionally biased region" description="Low complexity" evidence="1">
    <location>
        <begin position="149"/>
        <end position="165"/>
    </location>
</feature>
<comment type="caution">
    <text evidence="2">The sequence shown here is derived from an EMBL/GenBank/DDBJ whole genome shotgun (WGS) entry which is preliminary data.</text>
</comment>
<dbReference type="OrthoDB" id="3038408at2759"/>
<feature type="compositionally biased region" description="Polar residues" evidence="1">
    <location>
        <begin position="670"/>
        <end position="680"/>
    </location>
</feature>
<proteinExistence type="predicted"/>
<protein>
    <submittedName>
        <fullName evidence="2">Uncharacterized protein</fullName>
    </submittedName>
</protein>
<dbReference type="Proteomes" id="UP000807353">
    <property type="component" value="Unassembled WGS sequence"/>
</dbReference>
<feature type="region of interest" description="Disordered" evidence="1">
    <location>
        <begin position="186"/>
        <end position="288"/>
    </location>
</feature>
<feature type="compositionally biased region" description="Basic and acidic residues" evidence="1">
    <location>
        <begin position="1125"/>
        <end position="1152"/>
    </location>
</feature>
<feature type="compositionally biased region" description="Basic residues" evidence="1">
    <location>
        <begin position="578"/>
        <end position="587"/>
    </location>
</feature>
<feature type="compositionally biased region" description="Basic and acidic residues" evidence="1">
    <location>
        <begin position="654"/>
        <end position="669"/>
    </location>
</feature>
<dbReference type="AlphaFoldDB" id="A0A9P6CC88"/>
<feature type="compositionally biased region" description="Polar residues" evidence="1">
    <location>
        <begin position="744"/>
        <end position="757"/>
    </location>
</feature>
<feature type="compositionally biased region" description="Low complexity" evidence="1">
    <location>
        <begin position="460"/>
        <end position="481"/>
    </location>
</feature>
<feature type="region of interest" description="Disordered" evidence="1">
    <location>
        <begin position="44"/>
        <end position="63"/>
    </location>
</feature>
<accession>A0A9P6CC88</accession>
<feature type="compositionally biased region" description="Polar residues" evidence="1">
    <location>
        <begin position="493"/>
        <end position="507"/>
    </location>
</feature>
<feature type="region of interest" description="Disordered" evidence="1">
    <location>
        <begin position="1008"/>
        <end position="1041"/>
    </location>
</feature>
<feature type="compositionally biased region" description="Basic and acidic residues" evidence="1">
    <location>
        <begin position="372"/>
        <end position="381"/>
    </location>
</feature>
<feature type="compositionally biased region" description="Polar residues" evidence="1">
    <location>
        <begin position="824"/>
        <end position="839"/>
    </location>
</feature>
<feature type="region of interest" description="Disordered" evidence="1">
    <location>
        <begin position="360"/>
        <end position="399"/>
    </location>
</feature>
<feature type="region of interest" description="Disordered" evidence="1">
    <location>
        <begin position="1100"/>
        <end position="1170"/>
    </location>
</feature>
<feature type="compositionally biased region" description="Low complexity" evidence="1">
    <location>
        <begin position="230"/>
        <end position="243"/>
    </location>
</feature>
<evidence type="ECO:0000313" key="3">
    <source>
        <dbReference type="Proteomes" id="UP000807353"/>
    </source>
</evidence>
<feature type="compositionally biased region" description="Polar residues" evidence="1">
    <location>
        <begin position="782"/>
        <end position="798"/>
    </location>
</feature>
<dbReference type="EMBL" id="MU150525">
    <property type="protein sequence ID" value="KAF9455783.1"/>
    <property type="molecule type" value="Genomic_DNA"/>
</dbReference>
<evidence type="ECO:0000256" key="1">
    <source>
        <dbReference type="SAM" id="MobiDB-lite"/>
    </source>
</evidence>
<feature type="compositionally biased region" description="Low complexity" evidence="1">
    <location>
        <begin position="1020"/>
        <end position="1030"/>
    </location>
</feature>
<feature type="compositionally biased region" description="Polar residues" evidence="1">
    <location>
        <begin position="897"/>
        <end position="913"/>
    </location>
</feature>
<organism evidence="2 3">
    <name type="scientific">Collybia nuda</name>
    <dbReference type="NCBI Taxonomy" id="64659"/>
    <lineage>
        <taxon>Eukaryota</taxon>
        <taxon>Fungi</taxon>
        <taxon>Dikarya</taxon>
        <taxon>Basidiomycota</taxon>
        <taxon>Agaricomycotina</taxon>
        <taxon>Agaricomycetes</taxon>
        <taxon>Agaricomycetidae</taxon>
        <taxon>Agaricales</taxon>
        <taxon>Tricholomatineae</taxon>
        <taxon>Clitocybaceae</taxon>
        <taxon>Collybia</taxon>
    </lineage>
</organism>
<feature type="region of interest" description="Disordered" evidence="1">
    <location>
        <begin position="114"/>
        <end position="172"/>
    </location>
</feature>
<evidence type="ECO:0000313" key="2">
    <source>
        <dbReference type="EMBL" id="KAF9455783.1"/>
    </source>
</evidence>
<gene>
    <name evidence="2" type="ORF">BDZ94DRAFT_1315841</name>
</gene>
<feature type="compositionally biased region" description="Acidic residues" evidence="1">
    <location>
        <begin position="279"/>
        <end position="288"/>
    </location>
</feature>
<sequence length="1170" mass="128881">MFPNTPQYMASKAKLVRLHWEDFERWQAPRRKTMERKREEILKEQDAKWRTTPARSRSKKEEHDALKASLCAKVEEQHFSDAREEWQRRLESAGLVDEHWGLMTVAETRAVEKALGGSTEEEEVESVPSNSAPINSQTYLSPPAPPSAPSLSSSTRTANTSTASSYMFVKPTDLRSDDELYEAVSSYMVPTDESEDERMSIPVPIHDSKGWGLENDSNYSSQTGSPEQPSSSLDYFSLSVSQSKTAESSSALPKRPPDAERKPPRRAQGPAYIGPKLSDEDETSDEEADFEKFKMQTRIEKIMEFHREAAQADMELALTLHNDRKEKKSNKASDALKVQEHGKQMLRLQAKKEEERKALVEAERGKRRNEIRKRSALREPARAANTNTHQSWDTWFDSQSVRLDIDSNGKLMLRREEPSNDESENQMWDLNPLDMPRGRKPSVSREMAPVAPTKQSGWKATPTSSTSTSSSQPQWPTASAATPIPQRKAEQPSWFSGSTHPLAQSTSFDDDEFQLPGGFPGGAKATPAPGPVTSGWTKKVVPGTGPAPTVSSSSTSIPIETKSVPISVSPPSSTSLKKSNKKQRPGTKKPAVETTSKDDVDTLSTEHELELSSTPRPTIPNMMKSFKLDDVASTPRPSGLRRLHDPSAAGNSAVKEETLWERMAKKSENTKTTQASSYTSESEESVWAQMTKQGSRAADPRLDSSWARKMSQQSAFQEPHIPSFPASAEIEEETLWGRVMKQGSRGTDTSVPVQSKATPYGTVEEESPWEMMKKRGLLGGNAPSSHTSQGKVSKTSPNVSPPAPAEREETPWERMERMKAQGQDVGSTSLKTKLDQTSAPKPGQRAVNPNMWMPSDVPTTFPSNIAPPQPRPNEEKFWTPGGGTTAANHRQGWNHPIPQSDNSYATSSQNQHASDALRSRLGSFVPQAQEADKRQTYVPTSIMKGSKAKKTVKGKTVMIEEISDEEGPDGHKGPGGKLPPNSRSILDIIEPKPSVPTTMFTNIFQYGEGEDEEDYDTGLSSMAPTPSTAPTSPPGEVPAMDDEWLSSMTEDIKNGDWDKVMDTGVPKSMAKAMYSPWSHGFNDNSASHSLDSAKLFSALESVDDKPSPPTLPASKRTASPPRPAVVEKKAPEPKEPEKKEPEKKEPEKKEPAKPPPATKAKAKAKGKGRK</sequence>
<feature type="region of interest" description="Disordered" evidence="1">
    <location>
        <begin position="412"/>
        <end position="993"/>
    </location>
</feature>
<name>A0A9P6CC88_9AGAR</name>
<feature type="compositionally biased region" description="Basic residues" evidence="1">
    <location>
        <begin position="1160"/>
        <end position="1170"/>
    </location>
</feature>
<feature type="compositionally biased region" description="Basic and acidic residues" evidence="1">
    <location>
        <begin position="805"/>
        <end position="819"/>
    </location>
</feature>
<feature type="compositionally biased region" description="Low complexity" evidence="1">
    <location>
        <begin position="542"/>
        <end position="577"/>
    </location>
</feature>